<sequence length="179" mass="19462">MKQIIVLGRGGQGAVTSSQVLAIAAFLDGKHSQAFPNFGVERTGAPVRSYARIDDKKITLREQVYKANYAIVLDATLISGLTENITDLIIINSNKKPEEFKIETKAKIKCVDISKVALEKIGKPFVNIASLGAFSALTKEVSIEALENAIKQQMGSKGPILEKNLAAIKQVYEDSQKNN</sequence>
<dbReference type="InterPro" id="IPR002869">
    <property type="entry name" value="Pyrv_flavodox_OxRed_cen"/>
</dbReference>
<evidence type="ECO:0000313" key="5">
    <source>
        <dbReference type="EMBL" id="NMA44643.1"/>
    </source>
</evidence>
<dbReference type="Pfam" id="PF01558">
    <property type="entry name" value="POR"/>
    <property type="match status" value="1"/>
</dbReference>
<evidence type="ECO:0000256" key="2">
    <source>
        <dbReference type="ARBA" id="ARBA00023002"/>
    </source>
</evidence>
<dbReference type="InterPro" id="IPR019752">
    <property type="entry name" value="Pyrv/ketoisovalerate_OxRed_cat"/>
</dbReference>
<dbReference type="SUPFAM" id="SSF53323">
    <property type="entry name" value="Pyruvate-ferredoxin oxidoreductase, PFOR, domain III"/>
    <property type="match status" value="1"/>
</dbReference>
<comment type="catalytic activity">
    <reaction evidence="3">
        <text>2 oxidized [2Fe-2S]-[ferredoxin] + pyruvate + CoA = 2 reduced [2Fe-2S]-[ferredoxin] + acetyl-CoA + CO2 + H(+)</text>
        <dbReference type="Rhea" id="RHEA:12765"/>
        <dbReference type="Rhea" id="RHEA-COMP:10000"/>
        <dbReference type="Rhea" id="RHEA-COMP:10001"/>
        <dbReference type="ChEBI" id="CHEBI:15361"/>
        <dbReference type="ChEBI" id="CHEBI:15378"/>
        <dbReference type="ChEBI" id="CHEBI:16526"/>
        <dbReference type="ChEBI" id="CHEBI:33737"/>
        <dbReference type="ChEBI" id="CHEBI:33738"/>
        <dbReference type="ChEBI" id="CHEBI:57287"/>
        <dbReference type="ChEBI" id="CHEBI:57288"/>
        <dbReference type="EC" id="1.2.7.1"/>
    </reaction>
</comment>
<dbReference type="PANTHER" id="PTHR43366:SF1">
    <property type="entry name" value="PYRUVATE SYNTHASE SUBUNIT PORC"/>
    <property type="match status" value="1"/>
</dbReference>
<keyword evidence="2" id="KW-0560">Oxidoreductase</keyword>
<reference evidence="5 6" key="1">
    <citation type="journal article" date="2020" name="Biotechnol. Biofuels">
        <title>New insights from the biogas microbiome by comprehensive genome-resolved metagenomics of nearly 1600 species originating from multiple anaerobic digesters.</title>
        <authorList>
            <person name="Campanaro S."/>
            <person name="Treu L."/>
            <person name="Rodriguez-R L.M."/>
            <person name="Kovalovszki A."/>
            <person name="Ziels R.M."/>
            <person name="Maus I."/>
            <person name="Zhu X."/>
            <person name="Kougias P.G."/>
            <person name="Basile A."/>
            <person name="Luo G."/>
            <person name="Schluter A."/>
            <person name="Konstantinidis K.T."/>
            <person name="Angelidaki I."/>
        </authorList>
    </citation>
    <scope>NUCLEOTIDE SEQUENCE [LARGE SCALE GENOMIC DNA]</scope>
    <source>
        <strain evidence="5">AS22ysBPME_79</strain>
    </source>
</reference>
<dbReference type="AlphaFoldDB" id="A0A7K4BZH5"/>
<organism evidence="5 6">
    <name type="scientific">Candidatus Iainarchaeum sp</name>
    <dbReference type="NCBI Taxonomy" id="3101447"/>
    <lineage>
        <taxon>Archaea</taxon>
        <taxon>Candidatus Iainarchaeota</taxon>
        <taxon>Candidatus Iainarchaeia</taxon>
        <taxon>Candidatus Iainarchaeales</taxon>
        <taxon>Candidatus Iainarchaeaceae</taxon>
        <taxon>Candidatus Iainarchaeum</taxon>
    </lineage>
</organism>
<name>A0A7K4BZH5_9ARCH</name>
<dbReference type="InterPro" id="IPR011894">
    <property type="entry name" value="PorC_KorC"/>
</dbReference>
<evidence type="ECO:0000256" key="3">
    <source>
        <dbReference type="ARBA" id="ARBA00049357"/>
    </source>
</evidence>
<keyword evidence="5" id="KW-0670">Pyruvate</keyword>
<comment type="caution">
    <text evidence="5">The sequence shown here is derived from an EMBL/GenBank/DDBJ whole genome shotgun (WGS) entry which is preliminary data.</text>
</comment>
<dbReference type="Gene3D" id="3.40.920.10">
    <property type="entry name" value="Pyruvate-ferredoxin oxidoreductase, PFOR, domain III"/>
    <property type="match status" value="1"/>
</dbReference>
<gene>
    <name evidence="5" type="ORF">GX950_02420</name>
</gene>
<feature type="domain" description="Pyruvate/ketoisovalerate oxidoreductase catalytic" evidence="4">
    <location>
        <begin position="10"/>
        <end position="173"/>
    </location>
</feature>
<dbReference type="Proteomes" id="UP000526302">
    <property type="component" value="Unassembled WGS sequence"/>
</dbReference>
<dbReference type="GO" id="GO:0019164">
    <property type="term" value="F:pyruvate synthase activity"/>
    <property type="evidence" value="ECO:0007669"/>
    <property type="project" value="UniProtKB-EC"/>
</dbReference>
<dbReference type="EC" id="1.2.7.1" evidence="1"/>
<protein>
    <recommendedName>
        <fullName evidence="1">pyruvate synthase</fullName>
        <ecNumber evidence="1">1.2.7.1</ecNumber>
    </recommendedName>
</protein>
<accession>A0A7K4BZH5</accession>
<evidence type="ECO:0000259" key="4">
    <source>
        <dbReference type="Pfam" id="PF01558"/>
    </source>
</evidence>
<dbReference type="PANTHER" id="PTHR43366">
    <property type="entry name" value="PYRUVATE SYNTHASE SUBUNIT PORC"/>
    <property type="match status" value="1"/>
</dbReference>
<proteinExistence type="predicted"/>
<dbReference type="NCBIfam" id="TIGR02175">
    <property type="entry name" value="PorC_KorC"/>
    <property type="match status" value="1"/>
</dbReference>
<evidence type="ECO:0000313" key="6">
    <source>
        <dbReference type="Proteomes" id="UP000526302"/>
    </source>
</evidence>
<dbReference type="InterPro" id="IPR051626">
    <property type="entry name" value="Oxidoreductase_gamma_subunit"/>
</dbReference>
<evidence type="ECO:0000256" key="1">
    <source>
        <dbReference type="ARBA" id="ARBA00012822"/>
    </source>
</evidence>
<dbReference type="EMBL" id="JAAZKV010000018">
    <property type="protein sequence ID" value="NMA44643.1"/>
    <property type="molecule type" value="Genomic_DNA"/>
</dbReference>